<dbReference type="EMBL" id="ADLK01000037">
    <property type="protein sequence ID" value="KMW14497.1"/>
    <property type="molecule type" value="Genomic_DNA"/>
</dbReference>
<reference evidence="6 7" key="1">
    <citation type="submission" date="2011-04" db="EMBL/GenBank/DDBJ databases">
        <title>The Genome Sequence of Clostridium citroniae WAL-19142.</title>
        <authorList>
            <consortium name="The Broad Institute Genome Sequencing Platform"/>
            <person name="Earl A."/>
            <person name="Ward D."/>
            <person name="Feldgarden M."/>
            <person name="Gevers D."/>
            <person name="Warren Y.A."/>
            <person name="Tyrrell K.L."/>
            <person name="Citron D.M."/>
            <person name="Goldstein E.J."/>
            <person name="Daigneault M."/>
            <person name="Allen-Vercoe E."/>
            <person name="Young S.K."/>
            <person name="Zeng Q."/>
            <person name="Gargeya S."/>
            <person name="Fitzgerald M."/>
            <person name="Haas B."/>
            <person name="Abouelleil A."/>
            <person name="Alvarado L."/>
            <person name="Arachchi H.M."/>
            <person name="Berlin A."/>
            <person name="Brown A."/>
            <person name="Chapman S.B."/>
            <person name="Chen Z."/>
            <person name="Dunbar C."/>
            <person name="Freedman E."/>
            <person name="Gearin G."/>
            <person name="Gellesch M."/>
            <person name="Goldberg J."/>
            <person name="Griggs A."/>
            <person name="Gujja S."/>
            <person name="Heilman E.R."/>
            <person name="Heiman D."/>
            <person name="Howarth C."/>
            <person name="Larson L."/>
            <person name="Lui A."/>
            <person name="MacDonald P.J."/>
            <person name="Mehta T."/>
            <person name="Montmayeur A."/>
            <person name="Murphy C."/>
            <person name="Neiman D."/>
            <person name="Pearson M."/>
            <person name="Priest M."/>
            <person name="Roberts A."/>
            <person name="Saif S."/>
            <person name="Shea T."/>
            <person name="Shenoy N."/>
            <person name="Sisk P."/>
            <person name="Stolte C."/>
            <person name="Sykes S."/>
            <person name="White J."/>
            <person name="Yandava C."/>
            <person name="Wortman J."/>
            <person name="Nusbaum C."/>
            <person name="Birren B."/>
        </authorList>
    </citation>
    <scope>NUCLEOTIDE SEQUENCE [LARGE SCALE GENOMIC DNA]</scope>
    <source>
        <strain evidence="6 7">WAL-19142</strain>
    </source>
</reference>
<dbReference type="InterPro" id="IPR050153">
    <property type="entry name" value="Metal_Ion_Import_ABC"/>
</dbReference>
<dbReference type="GO" id="GO:0016887">
    <property type="term" value="F:ATP hydrolysis activity"/>
    <property type="evidence" value="ECO:0007669"/>
    <property type="project" value="InterPro"/>
</dbReference>
<evidence type="ECO:0000313" key="7">
    <source>
        <dbReference type="Proteomes" id="UP000037392"/>
    </source>
</evidence>
<keyword evidence="2" id="KW-0813">Transport</keyword>
<proteinExistence type="inferred from homology"/>
<dbReference type="GO" id="GO:0005524">
    <property type="term" value="F:ATP binding"/>
    <property type="evidence" value="ECO:0007669"/>
    <property type="project" value="UniProtKB-KW"/>
</dbReference>
<dbReference type="Pfam" id="PF00005">
    <property type="entry name" value="ABC_tran"/>
    <property type="match status" value="1"/>
</dbReference>
<dbReference type="SMART" id="SM00382">
    <property type="entry name" value="AAA"/>
    <property type="match status" value="1"/>
</dbReference>
<dbReference type="PANTHER" id="PTHR42734">
    <property type="entry name" value="METAL TRANSPORT SYSTEM ATP-BINDING PROTEIN TM_0124-RELATED"/>
    <property type="match status" value="1"/>
</dbReference>
<evidence type="ECO:0000259" key="5">
    <source>
        <dbReference type="PROSITE" id="PS50893"/>
    </source>
</evidence>
<evidence type="ECO:0000256" key="1">
    <source>
        <dbReference type="ARBA" id="ARBA00005417"/>
    </source>
</evidence>
<dbReference type="PROSITE" id="PS00211">
    <property type="entry name" value="ABC_TRANSPORTER_1"/>
    <property type="match status" value="1"/>
</dbReference>
<dbReference type="OrthoDB" id="9806726at2"/>
<dbReference type="InterPro" id="IPR003439">
    <property type="entry name" value="ABC_transporter-like_ATP-bd"/>
</dbReference>
<dbReference type="PROSITE" id="PS50893">
    <property type="entry name" value="ABC_TRANSPORTER_2"/>
    <property type="match status" value="1"/>
</dbReference>
<evidence type="ECO:0000256" key="2">
    <source>
        <dbReference type="ARBA" id="ARBA00022448"/>
    </source>
</evidence>
<dbReference type="InterPro" id="IPR003593">
    <property type="entry name" value="AAA+_ATPase"/>
</dbReference>
<keyword evidence="3" id="KW-0547">Nucleotide-binding</keyword>
<dbReference type="GeneID" id="93164255"/>
<name>A0A0J9BMX8_9FIRM</name>
<dbReference type="PATRIC" id="fig|742734.4.peg.5146"/>
<evidence type="ECO:0000256" key="4">
    <source>
        <dbReference type="ARBA" id="ARBA00022840"/>
    </source>
</evidence>
<feature type="domain" description="ABC transporter" evidence="5">
    <location>
        <begin position="4"/>
        <end position="235"/>
    </location>
</feature>
<dbReference type="Proteomes" id="UP000037392">
    <property type="component" value="Unassembled WGS sequence"/>
</dbReference>
<dbReference type="SUPFAM" id="SSF52540">
    <property type="entry name" value="P-loop containing nucleoside triphosphate hydrolases"/>
    <property type="match status" value="1"/>
</dbReference>
<dbReference type="PANTHER" id="PTHR42734:SF17">
    <property type="entry name" value="METAL TRANSPORT SYSTEM ATP-BINDING PROTEIN TM_0124-RELATED"/>
    <property type="match status" value="1"/>
</dbReference>
<dbReference type="InterPro" id="IPR017871">
    <property type="entry name" value="ABC_transporter-like_CS"/>
</dbReference>
<sequence length="235" mass="26566">MDAMTVRGLSFSYGSVRVLHEINIAIPQGRFAVLLGRNGAGKSTLLKLALGELFPDSAQGRIEILGQDVRQFHNWREVSYVPQGGMASYYRFPVSVNEIVQANLYSQIGRFRFAGKKEKEKVRQALAQIGMEEYGKELIGRLSGGQRQKVLLARALVNRPRLLILDEPTSGMDEKSTADFYLLLRKINREEQAAVLMVTHDRKGILPYADDLWLLEDGRVKRMEEGREENKDGNI</sequence>
<dbReference type="Gene3D" id="3.40.50.300">
    <property type="entry name" value="P-loop containing nucleotide triphosphate hydrolases"/>
    <property type="match status" value="1"/>
</dbReference>
<keyword evidence="4" id="KW-0067">ATP-binding</keyword>
<comment type="similarity">
    <text evidence="1">Belongs to the ABC transporter superfamily.</text>
</comment>
<protein>
    <recommendedName>
        <fullName evidence="5">ABC transporter domain-containing protein</fullName>
    </recommendedName>
</protein>
<dbReference type="InterPro" id="IPR027417">
    <property type="entry name" value="P-loop_NTPase"/>
</dbReference>
<dbReference type="AlphaFoldDB" id="A0A0J9BMX8"/>
<comment type="caution">
    <text evidence="6">The sequence shown here is derived from an EMBL/GenBank/DDBJ whole genome shotgun (WGS) entry which is preliminary data.</text>
</comment>
<organism evidence="6 7">
    <name type="scientific">[Clostridium] citroniae WAL-19142</name>
    <dbReference type="NCBI Taxonomy" id="742734"/>
    <lineage>
        <taxon>Bacteria</taxon>
        <taxon>Bacillati</taxon>
        <taxon>Bacillota</taxon>
        <taxon>Clostridia</taxon>
        <taxon>Lachnospirales</taxon>
        <taxon>Lachnospiraceae</taxon>
        <taxon>Enterocloster</taxon>
    </lineage>
</organism>
<evidence type="ECO:0000313" key="6">
    <source>
        <dbReference type="EMBL" id="KMW14497.1"/>
    </source>
</evidence>
<gene>
    <name evidence="6" type="ORF">HMPREF9470_04803</name>
</gene>
<evidence type="ECO:0000256" key="3">
    <source>
        <dbReference type="ARBA" id="ARBA00022741"/>
    </source>
</evidence>
<accession>A0A0J9BMX8</accession>
<dbReference type="RefSeq" id="WP_048930880.1">
    <property type="nucleotide sequence ID" value="NZ_KQ235883.1"/>
</dbReference>